<dbReference type="GO" id="GO:0003676">
    <property type="term" value="F:nucleic acid binding"/>
    <property type="evidence" value="ECO:0007669"/>
    <property type="project" value="InterPro"/>
</dbReference>
<dbReference type="GO" id="GO:0015074">
    <property type="term" value="P:DNA integration"/>
    <property type="evidence" value="ECO:0007669"/>
    <property type="project" value="InterPro"/>
</dbReference>
<dbReference type="Pfam" id="PF13333">
    <property type="entry name" value="rve_2"/>
    <property type="match status" value="1"/>
</dbReference>
<dbReference type="AlphaFoldDB" id="A0A6N2YSV6"/>
<dbReference type="InterPro" id="IPR001584">
    <property type="entry name" value="Integrase_cat-core"/>
</dbReference>
<dbReference type="InterPro" id="IPR025948">
    <property type="entry name" value="HTH-like_dom"/>
</dbReference>
<gene>
    <name evidence="3" type="ORF">CILFYP54_01281</name>
</gene>
<evidence type="ECO:0000256" key="1">
    <source>
        <dbReference type="ARBA" id="ARBA00002286"/>
    </source>
</evidence>
<feature type="domain" description="Integrase catalytic" evidence="2">
    <location>
        <begin position="246"/>
        <end position="411"/>
    </location>
</feature>
<dbReference type="PROSITE" id="PS50994">
    <property type="entry name" value="INTEGRASE"/>
    <property type="match status" value="1"/>
</dbReference>
<dbReference type="InterPro" id="IPR036397">
    <property type="entry name" value="RNaseH_sf"/>
</dbReference>
<dbReference type="PANTHER" id="PTHR46889">
    <property type="entry name" value="TRANSPOSASE INSF FOR INSERTION SEQUENCE IS3B-RELATED"/>
    <property type="match status" value="1"/>
</dbReference>
<evidence type="ECO:0000259" key="2">
    <source>
        <dbReference type="PROSITE" id="PS50994"/>
    </source>
</evidence>
<dbReference type="NCBIfam" id="NF033516">
    <property type="entry name" value="transpos_IS3"/>
    <property type="match status" value="1"/>
</dbReference>
<dbReference type="SUPFAM" id="SSF53098">
    <property type="entry name" value="Ribonuclease H-like"/>
    <property type="match status" value="1"/>
</dbReference>
<dbReference type="EMBL" id="CACRTN010000008">
    <property type="protein sequence ID" value="VYT68720.1"/>
    <property type="molecule type" value="Genomic_DNA"/>
</dbReference>
<evidence type="ECO:0000313" key="3">
    <source>
        <dbReference type="EMBL" id="VYT68720.1"/>
    </source>
</evidence>
<comment type="function">
    <text evidence="1">Involved in the transposition of the insertion sequence.</text>
</comment>
<dbReference type="InterPro" id="IPR048020">
    <property type="entry name" value="Transpos_IS3"/>
</dbReference>
<dbReference type="Gene3D" id="3.30.420.10">
    <property type="entry name" value="Ribonuclease H-like superfamily/Ribonuclease H"/>
    <property type="match status" value="1"/>
</dbReference>
<proteinExistence type="predicted"/>
<accession>A0A6N2YSV6</accession>
<organism evidence="3">
    <name type="scientific">Collinsella intestinalis</name>
    <dbReference type="NCBI Taxonomy" id="147207"/>
    <lineage>
        <taxon>Bacteria</taxon>
        <taxon>Bacillati</taxon>
        <taxon>Actinomycetota</taxon>
        <taxon>Coriobacteriia</taxon>
        <taxon>Coriobacteriales</taxon>
        <taxon>Coriobacteriaceae</taxon>
        <taxon>Collinsella</taxon>
    </lineage>
</organism>
<reference evidence="3" key="1">
    <citation type="submission" date="2019-11" db="EMBL/GenBank/DDBJ databases">
        <authorList>
            <person name="Feng L."/>
        </authorList>
    </citation>
    <scope>NUCLEOTIDE SEQUENCE</scope>
    <source>
        <strain evidence="3">CintestinalisLFYP54</strain>
    </source>
</reference>
<dbReference type="Pfam" id="PF00665">
    <property type="entry name" value="rve"/>
    <property type="match status" value="1"/>
</dbReference>
<protein>
    <submittedName>
        <fullName evidence="3">Integrase core domain protein</fullName>
    </submittedName>
</protein>
<dbReference type="PANTHER" id="PTHR46889:SF4">
    <property type="entry name" value="TRANSPOSASE INSO FOR INSERTION SEQUENCE ELEMENT IS911B-RELATED"/>
    <property type="match status" value="1"/>
</dbReference>
<dbReference type="InterPro" id="IPR050900">
    <property type="entry name" value="Transposase_IS3/IS150/IS904"/>
</dbReference>
<name>A0A6N2YSV6_9ACTN</name>
<dbReference type="InterPro" id="IPR012337">
    <property type="entry name" value="RNaseH-like_sf"/>
</dbReference>
<dbReference type="Pfam" id="PF13276">
    <property type="entry name" value="HTH_21"/>
    <property type="match status" value="1"/>
</dbReference>
<dbReference type="RefSeq" id="WP_156848137.1">
    <property type="nucleotide sequence ID" value="NZ_CACRTN010000008.1"/>
</dbReference>
<sequence>MYDRDTVELLLLALDEGMGVTRAAREVGVSLDTARRWAAGMLPRSCAAAPRASGRIGADEARTTRGGARVKKIEIGALYEPPETGPLAEMTPDQIEKLLLRAVLDDLKGGGSHPLSTPMRSRCELGERLRLATGLPTSTITRFLEIPRSTWYYHRSRPARAGRGEALRPLVGAAFEECGRRGYRAVHAQLRRGGVRVSEKVVRRLMREMGLTARRGRRRRWSSYAGETSPAPPNLPLRADGTHDFRAAAPNELWVTDITEFRLPSGARCYLSPVIDCFDGRPVAWSIGARPTAGLANSSLEAACATLAPGEAPAVHTDRGCHYRWPGWVAICEANGLARSMSRKGMSCDNARAEGFFGLLKQEFYYARDWRGAALGEFMGALDSWMRWFRSGRISQGLGWMTPDEYRASLRRPV</sequence>